<keyword evidence="3 6" id="KW-0812">Transmembrane</keyword>
<feature type="transmembrane region" description="Helical" evidence="6">
    <location>
        <begin position="111"/>
        <end position="128"/>
    </location>
</feature>
<dbReference type="GO" id="GO:0005886">
    <property type="term" value="C:plasma membrane"/>
    <property type="evidence" value="ECO:0007669"/>
    <property type="project" value="UniProtKB-SubCell"/>
</dbReference>
<dbReference type="EMBL" id="APMP01000001">
    <property type="protein sequence ID" value="ENZ83804.1"/>
    <property type="molecule type" value="Genomic_DNA"/>
</dbReference>
<comment type="caution">
    <text evidence="7">The sequence shown here is derived from an EMBL/GenBank/DDBJ whole genome shotgun (WGS) entry which is preliminary data.</text>
</comment>
<reference evidence="7 8" key="1">
    <citation type="journal article" date="2013" name="Genome Announc.">
        <title>Draft Genome Sequence for Caulobacter sp. Strain OR37, a Bacterium Tolerant to Heavy Metals.</title>
        <authorList>
            <person name="Utturkar S.M."/>
            <person name="Bollmann A."/>
            <person name="Brzoska R.M."/>
            <person name="Klingeman D.M."/>
            <person name="Epstein S.E."/>
            <person name="Palumbo A.V."/>
            <person name="Brown S.D."/>
        </authorList>
    </citation>
    <scope>NUCLEOTIDE SEQUENCE [LARGE SCALE GENOMIC DNA]</scope>
    <source>
        <strain evidence="7 8">OR37</strain>
    </source>
</reference>
<accession>R0EPP8</accession>
<protein>
    <recommendedName>
        <fullName evidence="9">EamA domain-containing protein</fullName>
    </recommendedName>
</protein>
<evidence type="ECO:0000313" key="8">
    <source>
        <dbReference type="Proteomes" id="UP000013063"/>
    </source>
</evidence>
<dbReference type="InterPro" id="IPR000390">
    <property type="entry name" value="Small_drug/metabolite_transptr"/>
</dbReference>
<dbReference type="RefSeq" id="WP_004615373.1">
    <property type="nucleotide sequence ID" value="NZ_APMP01000001.1"/>
</dbReference>
<evidence type="ECO:0000256" key="2">
    <source>
        <dbReference type="ARBA" id="ARBA00022475"/>
    </source>
</evidence>
<dbReference type="SUPFAM" id="SSF103481">
    <property type="entry name" value="Multidrug resistance efflux transporter EmrE"/>
    <property type="match status" value="1"/>
</dbReference>
<evidence type="ECO:0000256" key="4">
    <source>
        <dbReference type="ARBA" id="ARBA00022989"/>
    </source>
</evidence>
<keyword evidence="2" id="KW-1003">Cell membrane</keyword>
<dbReference type="PANTHER" id="PTHR30561">
    <property type="entry name" value="SMR FAMILY PROTON-DEPENDENT DRUG EFFLUX TRANSPORTER SUGE"/>
    <property type="match status" value="1"/>
</dbReference>
<keyword evidence="5 6" id="KW-0472">Membrane</keyword>
<keyword evidence="4 6" id="KW-1133">Transmembrane helix</keyword>
<dbReference type="Proteomes" id="UP000013063">
    <property type="component" value="Unassembled WGS sequence"/>
</dbReference>
<dbReference type="PATRIC" id="fig|1292034.3.peg.308"/>
<evidence type="ECO:0000256" key="1">
    <source>
        <dbReference type="ARBA" id="ARBA00004651"/>
    </source>
</evidence>
<dbReference type="Gene3D" id="1.10.3730.20">
    <property type="match status" value="1"/>
</dbReference>
<evidence type="ECO:0008006" key="9">
    <source>
        <dbReference type="Google" id="ProtNLM"/>
    </source>
</evidence>
<evidence type="ECO:0000313" key="7">
    <source>
        <dbReference type="EMBL" id="ENZ83804.1"/>
    </source>
</evidence>
<organism evidence="7 8">
    <name type="scientific">Caulobacter vibrioides OR37</name>
    <dbReference type="NCBI Taxonomy" id="1292034"/>
    <lineage>
        <taxon>Bacteria</taxon>
        <taxon>Pseudomonadati</taxon>
        <taxon>Pseudomonadota</taxon>
        <taxon>Alphaproteobacteria</taxon>
        <taxon>Caulobacterales</taxon>
        <taxon>Caulobacteraceae</taxon>
        <taxon>Caulobacter</taxon>
    </lineage>
</organism>
<proteinExistence type="predicted"/>
<dbReference type="InterPro" id="IPR037185">
    <property type="entry name" value="EmrE-like"/>
</dbReference>
<name>R0EPP8_CAUVI</name>
<feature type="transmembrane region" description="Helical" evidence="6">
    <location>
        <begin position="60"/>
        <end position="81"/>
    </location>
</feature>
<dbReference type="AlphaFoldDB" id="R0EPP8"/>
<dbReference type="STRING" id="1292034.OR37_00311"/>
<comment type="subcellular location">
    <subcellularLocation>
        <location evidence="1">Cell membrane</location>
        <topology evidence="1">Multi-pass membrane protein</topology>
    </subcellularLocation>
</comment>
<sequence precursor="true">MTAMTKARRLHSRLVQAILFAILPALTLGYQITAKFSANQLAHARFDTAWAMTAIRMPSVQLLIVLEIASFVAWMTVLALLPLSAAFPLSAVSYVLIIAASVVVFHEPLNALQLVGGLMILAGVWMVGRGGAFDAREPAPQKDDAA</sequence>
<dbReference type="OrthoDB" id="7189096at2"/>
<evidence type="ECO:0000256" key="5">
    <source>
        <dbReference type="ARBA" id="ARBA00023136"/>
    </source>
</evidence>
<dbReference type="PANTHER" id="PTHR30561:SF9">
    <property type="entry name" value="4-AMINO-4-DEOXY-L-ARABINOSE-PHOSPHOUNDECAPRENOL FLIPPASE SUBUNIT ARNF-RELATED"/>
    <property type="match status" value="1"/>
</dbReference>
<gene>
    <name evidence="7" type="ORF">OR37_00311</name>
</gene>
<dbReference type="GO" id="GO:0022857">
    <property type="term" value="F:transmembrane transporter activity"/>
    <property type="evidence" value="ECO:0007669"/>
    <property type="project" value="InterPro"/>
</dbReference>
<feature type="transmembrane region" description="Helical" evidence="6">
    <location>
        <begin position="86"/>
        <end position="105"/>
    </location>
</feature>
<evidence type="ECO:0000256" key="3">
    <source>
        <dbReference type="ARBA" id="ARBA00022692"/>
    </source>
</evidence>
<keyword evidence="8" id="KW-1185">Reference proteome</keyword>
<evidence type="ECO:0000256" key="6">
    <source>
        <dbReference type="SAM" id="Phobius"/>
    </source>
</evidence>